<evidence type="ECO:0000313" key="2">
    <source>
        <dbReference type="EMBL" id="QQG64669.1"/>
    </source>
</evidence>
<dbReference type="RefSeq" id="WP_199263502.1">
    <property type="nucleotide sequence ID" value="NZ_CP054140.1"/>
</dbReference>
<dbReference type="AlphaFoldDB" id="A0A7T5VB78"/>
<sequence length="191" mass="22204">MKLNTYVQQSSNLFARNRLLQFVVIVLAVCLMFTSFMAYRAVRYQKVILIPPQMTGTVEFVQGKPTEAYIQDIGRRILSLATTYSPSTARKQFNELLVYYAPESYPEASILWYSLAGRIEESQVSSVFYPQTLSMKDNRIEVFGDLKQYTGNTRLENTTRTYFLDYQIRDGRFSLLSFKEKEKSGEERSEK</sequence>
<protein>
    <submittedName>
        <fullName evidence="2">Pilus assembly protein</fullName>
    </submittedName>
</protein>
<proteinExistence type="predicted"/>
<dbReference type="KEGG" id="dog:HP555_01725"/>
<dbReference type="Pfam" id="PF05309">
    <property type="entry name" value="TraE"/>
    <property type="match status" value="1"/>
</dbReference>
<keyword evidence="3" id="KW-1185">Reference proteome</keyword>
<dbReference type="EMBL" id="CP054140">
    <property type="protein sequence ID" value="QQG64669.1"/>
    <property type="molecule type" value="Genomic_DNA"/>
</dbReference>
<gene>
    <name evidence="2" type="ORF">HP555_01725</name>
</gene>
<feature type="transmembrane region" description="Helical" evidence="1">
    <location>
        <begin position="20"/>
        <end position="39"/>
    </location>
</feature>
<evidence type="ECO:0000313" key="3">
    <source>
        <dbReference type="Proteomes" id="UP000596092"/>
    </source>
</evidence>
<organism evidence="2 3">
    <name type="scientific">Desulfobulbus oligotrophicus</name>
    <dbReference type="NCBI Taxonomy" id="1909699"/>
    <lineage>
        <taxon>Bacteria</taxon>
        <taxon>Pseudomonadati</taxon>
        <taxon>Thermodesulfobacteriota</taxon>
        <taxon>Desulfobulbia</taxon>
        <taxon>Desulfobulbales</taxon>
        <taxon>Desulfobulbaceae</taxon>
        <taxon>Desulfobulbus</taxon>
    </lineage>
</organism>
<reference evidence="2 3" key="1">
    <citation type="submission" date="2020-05" db="EMBL/GenBank/DDBJ databases">
        <title>Complete genome of Desulfobulbus oligotrophicus.</title>
        <authorList>
            <person name="Podar M."/>
        </authorList>
    </citation>
    <scope>NUCLEOTIDE SEQUENCE [LARGE SCALE GENOMIC DNA]</scope>
    <source>
        <strain evidence="2 3">Prop6</strain>
    </source>
</reference>
<keyword evidence="1" id="KW-1133">Transmembrane helix</keyword>
<evidence type="ECO:0000256" key="1">
    <source>
        <dbReference type="SAM" id="Phobius"/>
    </source>
</evidence>
<name>A0A7T5VB78_9BACT</name>
<keyword evidence="1" id="KW-0472">Membrane</keyword>
<dbReference type="Proteomes" id="UP000596092">
    <property type="component" value="Chromosome"/>
</dbReference>
<dbReference type="InterPro" id="IPR007973">
    <property type="entry name" value="Pilus_assembly_TraE"/>
</dbReference>
<accession>A0A7T5VB78</accession>
<keyword evidence="1" id="KW-0812">Transmembrane</keyword>